<dbReference type="InterPro" id="IPR032675">
    <property type="entry name" value="LRR_dom_sf"/>
</dbReference>
<dbReference type="InterPro" id="IPR036047">
    <property type="entry name" value="F-box-like_dom_sf"/>
</dbReference>
<dbReference type="Gene3D" id="1.20.1280.50">
    <property type="match status" value="1"/>
</dbReference>
<protein>
    <recommendedName>
        <fullName evidence="3">F-box domain-containing protein</fullName>
    </recommendedName>
</protein>
<comment type="caution">
    <text evidence="1">The sequence shown here is derived from an EMBL/GenBank/DDBJ whole genome shotgun (WGS) entry which is preliminary data.</text>
</comment>
<sequence>MTHFLSGLGRNDLEEMTRISGVRQCKSSRRSPINDIPTEIISIIFGILCERNTLSPDQNSPPMTISAVCGRWRQIALSVPGLWSRLNINFSLWEFGRGLTLARIVRTYMYRSMTKPLSLSLLWDSYQDQARVIDPSLRVLVHHSSRWQDVIMACRHDLPPDYTIMKEIRGNLPLLEVLHIEFDPDDLFEDAPALYIFGCVLSPDEFPQLPFEQLGFLLTKFSTRDFIDDMLECCPNMRGLKLDRCISIDHDDEEDPQTEISEISAPSIEDITIVADLESSLRAGLGLFLPNLETLELFATGKGAQRHSCWKVWDNTPFFQRSPEITKLTLGDLPISDTQAIHLLTCLPALRWLRIRDSGQALSDCILNRTITSTFLQRLTVERRAFDLVPRLSELFLNVLSYKFNARRLVDMVASRWDPQSDGCIHVIDVELRGDAGGFNREFQDLDSLKAAGLQVTTSMVPLGEDDGS</sequence>
<name>A0AAW0DQF4_9AGAR</name>
<dbReference type="Gene3D" id="3.80.10.10">
    <property type="entry name" value="Ribonuclease Inhibitor"/>
    <property type="match status" value="1"/>
</dbReference>
<keyword evidence="2" id="KW-1185">Reference proteome</keyword>
<evidence type="ECO:0008006" key="3">
    <source>
        <dbReference type="Google" id="ProtNLM"/>
    </source>
</evidence>
<dbReference type="AlphaFoldDB" id="A0AAW0DQF4"/>
<evidence type="ECO:0000313" key="1">
    <source>
        <dbReference type="EMBL" id="KAK7054851.1"/>
    </source>
</evidence>
<dbReference type="EMBL" id="JAYKXP010000008">
    <property type="protein sequence ID" value="KAK7054851.1"/>
    <property type="molecule type" value="Genomic_DNA"/>
</dbReference>
<dbReference type="SUPFAM" id="SSF81383">
    <property type="entry name" value="F-box domain"/>
    <property type="match status" value="1"/>
</dbReference>
<dbReference type="SUPFAM" id="SSF52047">
    <property type="entry name" value="RNI-like"/>
    <property type="match status" value="1"/>
</dbReference>
<gene>
    <name evidence="1" type="ORF">VNI00_003314</name>
</gene>
<accession>A0AAW0DQF4</accession>
<evidence type="ECO:0000313" key="2">
    <source>
        <dbReference type="Proteomes" id="UP001383192"/>
    </source>
</evidence>
<proteinExistence type="predicted"/>
<dbReference type="Proteomes" id="UP001383192">
    <property type="component" value="Unassembled WGS sequence"/>
</dbReference>
<reference evidence="1 2" key="1">
    <citation type="submission" date="2024-01" db="EMBL/GenBank/DDBJ databases">
        <title>A draft genome for a cacao thread blight-causing isolate of Paramarasmius palmivorus.</title>
        <authorList>
            <person name="Baruah I.K."/>
            <person name="Bukari Y."/>
            <person name="Amoako-Attah I."/>
            <person name="Meinhardt L.W."/>
            <person name="Bailey B.A."/>
            <person name="Cohen S.P."/>
        </authorList>
    </citation>
    <scope>NUCLEOTIDE SEQUENCE [LARGE SCALE GENOMIC DNA]</scope>
    <source>
        <strain evidence="1 2">GH-12</strain>
    </source>
</reference>
<organism evidence="1 2">
    <name type="scientific">Paramarasmius palmivorus</name>
    <dbReference type="NCBI Taxonomy" id="297713"/>
    <lineage>
        <taxon>Eukaryota</taxon>
        <taxon>Fungi</taxon>
        <taxon>Dikarya</taxon>
        <taxon>Basidiomycota</taxon>
        <taxon>Agaricomycotina</taxon>
        <taxon>Agaricomycetes</taxon>
        <taxon>Agaricomycetidae</taxon>
        <taxon>Agaricales</taxon>
        <taxon>Marasmiineae</taxon>
        <taxon>Marasmiaceae</taxon>
        <taxon>Paramarasmius</taxon>
    </lineage>
</organism>